<feature type="region of interest" description="Disordered" evidence="1">
    <location>
        <begin position="1"/>
        <end position="24"/>
    </location>
</feature>
<sequence>MHYFLFPEHPDSPNPTRSRSDLDPVNFKSTTLQPQYMATYQPTCIKVLTPIGKLAIYKMQSKNSPRLFSGKRDLIISGNMDL</sequence>
<dbReference type="Proteomes" id="UP000887565">
    <property type="component" value="Unplaced"/>
</dbReference>
<name>A0A915KNQ9_ROMCU</name>
<protein>
    <submittedName>
        <fullName evidence="3">Uncharacterized protein</fullName>
    </submittedName>
</protein>
<evidence type="ECO:0000313" key="3">
    <source>
        <dbReference type="WBParaSite" id="nRc.2.0.1.t39685-RA"/>
    </source>
</evidence>
<proteinExistence type="predicted"/>
<evidence type="ECO:0000313" key="2">
    <source>
        <dbReference type="Proteomes" id="UP000887565"/>
    </source>
</evidence>
<reference evidence="3" key="1">
    <citation type="submission" date="2022-11" db="UniProtKB">
        <authorList>
            <consortium name="WormBaseParasite"/>
        </authorList>
    </citation>
    <scope>IDENTIFICATION</scope>
</reference>
<organism evidence="2 3">
    <name type="scientific">Romanomermis culicivorax</name>
    <name type="common">Nematode worm</name>
    <dbReference type="NCBI Taxonomy" id="13658"/>
    <lineage>
        <taxon>Eukaryota</taxon>
        <taxon>Metazoa</taxon>
        <taxon>Ecdysozoa</taxon>
        <taxon>Nematoda</taxon>
        <taxon>Enoplea</taxon>
        <taxon>Dorylaimia</taxon>
        <taxon>Mermithida</taxon>
        <taxon>Mermithoidea</taxon>
        <taxon>Mermithidae</taxon>
        <taxon>Romanomermis</taxon>
    </lineage>
</organism>
<keyword evidence="2" id="KW-1185">Reference proteome</keyword>
<evidence type="ECO:0000256" key="1">
    <source>
        <dbReference type="SAM" id="MobiDB-lite"/>
    </source>
</evidence>
<dbReference type="AlphaFoldDB" id="A0A915KNQ9"/>
<dbReference type="WBParaSite" id="nRc.2.0.1.t39685-RA">
    <property type="protein sequence ID" value="nRc.2.0.1.t39685-RA"/>
    <property type="gene ID" value="nRc.2.0.1.g39685"/>
</dbReference>
<accession>A0A915KNQ9</accession>